<sequence>MVRGRNATSAVIAFSVFDIDNLRECIEMVRERVR</sequence>
<evidence type="ECO:0000313" key="2">
    <source>
        <dbReference type="Proteomes" id="UP000199754"/>
    </source>
</evidence>
<name>A0A221JWA1_9RHOB</name>
<accession>A0A221JWA1</accession>
<protein>
    <submittedName>
        <fullName evidence="1">Uncharacterized protein</fullName>
    </submittedName>
</protein>
<gene>
    <name evidence="1" type="ORF">SULPSESMR1_00180</name>
</gene>
<reference evidence="1 2" key="1">
    <citation type="submission" date="2017-07" db="EMBL/GenBank/DDBJ databases">
        <title>Genome Sequence of Sulfitobacter pseudonitzschiae Strain SMR1 Isolated from a culture of the Diatom Skeletonema marinoi.</title>
        <authorList>
            <person name="Topel M."/>
            <person name="Pinder M.I.M."/>
            <person name="Johansson O.N."/>
            <person name="Kourtchenko O."/>
            <person name="Godhe A."/>
            <person name="Clarke A.K."/>
        </authorList>
    </citation>
    <scope>NUCLEOTIDE SEQUENCE [LARGE SCALE GENOMIC DNA]</scope>
    <source>
        <strain evidence="1 2">SMR1</strain>
    </source>
</reference>
<keyword evidence="2" id="KW-1185">Reference proteome</keyword>
<proteinExistence type="predicted"/>
<dbReference type="AlphaFoldDB" id="A0A221JWA1"/>
<dbReference type="KEGG" id="spse:SULPSESMR1_00180"/>
<organism evidence="1 2">
    <name type="scientific">Pseudosulfitobacter pseudonitzschiae</name>
    <dbReference type="NCBI Taxonomy" id="1402135"/>
    <lineage>
        <taxon>Bacteria</taxon>
        <taxon>Pseudomonadati</taxon>
        <taxon>Pseudomonadota</taxon>
        <taxon>Alphaproteobacteria</taxon>
        <taxon>Rhodobacterales</taxon>
        <taxon>Roseobacteraceae</taxon>
        <taxon>Pseudosulfitobacter</taxon>
    </lineage>
</organism>
<dbReference type="Proteomes" id="UP000199754">
    <property type="component" value="Chromosome"/>
</dbReference>
<evidence type="ECO:0000313" key="1">
    <source>
        <dbReference type="EMBL" id="ASM71018.1"/>
    </source>
</evidence>
<dbReference type="EMBL" id="CP022415">
    <property type="protein sequence ID" value="ASM71018.1"/>
    <property type="molecule type" value="Genomic_DNA"/>
</dbReference>